<dbReference type="Pfam" id="PF09699">
    <property type="entry name" value="Paired_CXXCH_1"/>
    <property type="match status" value="3"/>
</dbReference>
<feature type="chain" id="PRO_5046807677" evidence="2">
    <location>
        <begin position="25"/>
        <end position="553"/>
    </location>
</feature>
<dbReference type="Gene3D" id="3.90.10.10">
    <property type="entry name" value="Cytochrome C3"/>
    <property type="match status" value="1"/>
</dbReference>
<dbReference type="NCBIfam" id="TIGR01905">
    <property type="entry name" value="paired_CXXCH_1"/>
    <property type="match status" value="1"/>
</dbReference>
<feature type="domain" description="Doubled CXXCH motif" evidence="3">
    <location>
        <begin position="421"/>
        <end position="472"/>
    </location>
</feature>
<reference evidence="5" key="1">
    <citation type="submission" date="2017-05" db="EMBL/GenBank/DDBJ databases">
        <title>Draft genome sequence of Geobacter pelophilus, a iron(III)-reducing bacteria.</title>
        <authorList>
            <person name="Aoyagi T."/>
            <person name="Koike H."/>
            <person name="Morita T."/>
            <person name="Sato Y."/>
            <person name="Habe H."/>
            <person name="Hori T."/>
        </authorList>
    </citation>
    <scope>NUCLEOTIDE SEQUENCE [LARGE SCALE GENOMIC DNA]</scope>
    <source>
        <strain evidence="5">Drf2</strain>
    </source>
</reference>
<comment type="caution">
    <text evidence="4">The sequence shown here is derived from an EMBL/GenBank/DDBJ whole genome shotgun (WGS) entry which is preliminary data.</text>
</comment>
<evidence type="ECO:0000259" key="3">
    <source>
        <dbReference type="Pfam" id="PF09699"/>
    </source>
</evidence>
<name>A0ABQ0MEB2_9BACT</name>
<dbReference type="InterPro" id="IPR010177">
    <property type="entry name" value="Paired_CXXCH_1"/>
</dbReference>
<feature type="domain" description="Doubled CXXCH motif" evidence="3">
    <location>
        <begin position="237"/>
        <end position="271"/>
    </location>
</feature>
<evidence type="ECO:0000256" key="2">
    <source>
        <dbReference type="SAM" id="SignalP"/>
    </source>
</evidence>
<evidence type="ECO:0000313" key="5">
    <source>
        <dbReference type="Proteomes" id="UP000194153"/>
    </source>
</evidence>
<dbReference type="RefSeq" id="WP_085811895.1">
    <property type="nucleotide sequence ID" value="NZ_BDQG01000001.1"/>
</dbReference>
<protein>
    <submittedName>
        <fullName evidence="4">Cytochrome C family protein</fullName>
    </submittedName>
</protein>
<dbReference type="InterPro" id="IPR051829">
    <property type="entry name" value="Multiheme_Cytochr_ET"/>
</dbReference>
<feature type="domain" description="Doubled CXXCH motif" evidence="3">
    <location>
        <begin position="190"/>
        <end position="221"/>
    </location>
</feature>
<dbReference type="EMBL" id="BDQG01000001">
    <property type="protein sequence ID" value="GAW65448.1"/>
    <property type="molecule type" value="Genomic_DNA"/>
</dbReference>
<gene>
    <name evidence="4" type="ORF">GPEL0_01f0340</name>
</gene>
<evidence type="ECO:0000313" key="4">
    <source>
        <dbReference type="EMBL" id="GAW65448.1"/>
    </source>
</evidence>
<keyword evidence="1 2" id="KW-0732">Signal</keyword>
<proteinExistence type="predicted"/>
<keyword evidence="5" id="KW-1185">Reference proteome</keyword>
<accession>A0ABQ0MEB2</accession>
<sequence>MSKLKKGALLLVFGALFWPGSGGDAEGGNSVLTTKHNLSVSGPGEIKAVSEERVCIFCHTPHHANPSTPLWSRDTSSSEYDLYDSTTLVAKPGQPSGSARLCLSCHDGTIALGALYGSDRNVNVISMAGGFVKLPAARSSNLGGPLGRDLANDHPISFPYTSELAQLNGQLNLPVSLPSGIRLEQGNMLQCTACHNPHKNPYGKFLVTDNSRSQLCVYCHNIAGFQASRHATAPSMAAGCTLCHATHNAGGKKRLLAYAAEEENCYRCHSDPGGAKDVRTPAAKFYSHPMGATIGVHDPKEDPLTAEKHVECSDCHNPHKVVASAASAPLAPGVHLGVGGVSSSGEVLPGDAVNQYQICFRCHADNNFSGNQTMVRQIQEVNTRLDFDSANPSYHPVVAIGKGTSVPSLRTSLSTASMIYCTDCHGNDDPTQARGPHGSNFKYLLAARYETDSYPLSYSEDNYALCYRCHDQLVLLDPLKSSFAPHARHVVDHKVPCSVCHDPHGVAATRGASTNANAHLINFDIRFVAAGGSYNSAGRSCSVSCHASNPHLY</sequence>
<dbReference type="SUPFAM" id="SSF48695">
    <property type="entry name" value="Multiheme cytochromes"/>
    <property type="match status" value="1"/>
</dbReference>
<dbReference type="PANTHER" id="PTHR35038">
    <property type="entry name" value="DISSIMILATORY SULFITE REDUCTASE SIRA"/>
    <property type="match status" value="1"/>
</dbReference>
<evidence type="ECO:0000256" key="1">
    <source>
        <dbReference type="ARBA" id="ARBA00022729"/>
    </source>
</evidence>
<organism evidence="4 5">
    <name type="scientific">Geoanaerobacter pelophilus</name>
    <dbReference type="NCBI Taxonomy" id="60036"/>
    <lineage>
        <taxon>Bacteria</taxon>
        <taxon>Pseudomonadati</taxon>
        <taxon>Thermodesulfobacteriota</taxon>
        <taxon>Desulfuromonadia</taxon>
        <taxon>Geobacterales</taxon>
        <taxon>Geobacteraceae</taxon>
        <taxon>Geoanaerobacter</taxon>
    </lineage>
</organism>
<dbReference type="PANTHER" id="PTHR35038:SF6">
    <property type="entry name" value="SURFACE LOCALIZED DECAHEME CYTOCHROME C LIPOPROTEIN"/>
    <property type="match status" value="1"/>
</dbReference>
<dbReference type="InterPro" id="IPR036280">
    <property type="entry name" value="Multihaem_cyt_sf"/>
</dbReference>
<dbReference type="Gene3D" id="1.10.1130.10">
    <property type="entry name" value="Flavocytochrome C3, Chain A"/>
    <property type="match status" value="2"/>
</dbReference>
<feature type="signal peptide" evidence="2">
    <location>
        <begin position="1"/>
        <end position="24"/>
    </location>
</feature>
<dbReference type="Proteomes" id="UP000194153">
    <property type="component" value="Unassembled WGS sequence"/>
</dbReference>